<sequence>YNLVIEFMWKNSFLQNVVYKGIHLHEVEGMKENYASYCMHILRNECSVMMLTKDETQIVAVALIEWMTEEWHSWILLPSTVTKGLFQEFILLKKELVHNTKIAMGLECFDALTVHEVGFPDDLYTNMDFQICIFDVFGSVAQHMHMPRVCFIALTTREQDAADLAEYADYGRSIYSIYKVGNKRPFDILRDLDEMYALIYLLPLDPIIHYLNMPGFEKFHEALRAKEQKEREEELMRMNE</sequence>
<comment type="caution">
    <text evidence="1">The sequence shown here is derived from an EMBL/GenBank/DDBJ whole genome shotgun (WGS) entry which is preliminary data.</text>
</comment>
<proteinExistence type="predicted"/>
<dbReference type="Proteomes" id="UP001200034">
    <property type="component" value="Unassembled WGS sequence"/>
</dbReference>
<reference evidence="1" key="1">
    <citation type="journal article" date="2021" name="Mol. Ecol. Resour.">
        <title>Phylogenomic analyses of the genus Drosophila reveals genomic signals of climate adaptation.</title>
        <authorList>
            <person name="Li F."/>
            <person name="Rane R.V."/>
            <person name="Luria V."/>
            <person name="Xiong Z."/>
            <person name="Chen J."/>
            <person name="Li Z."/>
            <person name="Catullo R.A."/>
            <person name="Griffin P.C."/>
            <person name="Schiffer M."/>
            <person name="Pearce S."/>
            <person name="Lee S.F."/>
            <person name="McElroy K."/>
            <person name="Stocker A."/>
            <person name="Shirriffs J."/>
            <person name="Cockerell F."/>
            <person name="Coppin C."/>
            <person name="Sgro C.M."/>
            <person name="Karger A."/>
            <person name="Cain J.W."/>
            <person name="Weber J.A."/>
            <person name="Santpere G."/>
            <person name="Kirschner M.W."/>
            <person name="Hoffmann A.A."/>
            <person name="Oakeshott J.G."/>
            <person name="Zhang G."/>
        </authorList>
    </citation>
    <scope>NUCLEOTIDE SEQUENCE</scope>
    <source>
        <strain evidence="1">BGI-SZ-2011g</strain>
    </source>
</reference>
<dbReference type="AlphaFoldDB" id="A0AAD4K5T3"/>
<gene>
    <name evidence="1" type="ORF">KR093_000919</name>
</gene>
<accession>A0AAD4K5T3</accession>
<organism evidence="1 2">
    <name type="scientific">Drosophila rubida</name>
    <dbReference type="NCBI Taxonomy" id="30044"/>
    <lineage>
        <taxon>Eukaryota</taxon>
        <taxon>Metazoa</taxon>
        <taxon>Ecdysozoa</taxon>
        <taxon>Arthropoda</taxon>
        <taxon>Hexapoda</taxon>
        <taxon>Insecta</taxon>
        <taxon>Pterygota</taxon>
        <taxon>Neoptera</taxon>
        <taxon>Endopterygota</taxon>
        <taxon>Diptera</taxon>
        <taxon>Brachycera</taxon>
        <taxon>Muscomorpha</taxon>
        <taxon>Ephydroidea</taxon>
        <taxon>Drosophilidae</taxon>
        <taxon>Drosophila</taxon>
    </lineage>
</organism>
<feature type="non-terminal residue" evidence="1">
    <location>
        <position position="1"/>
    </location>
</feature>
<evidence type="ECO:0000313" key="1">
    <source>
        <dbReference type="EMBL" id="KAH8376701.1"/>
    </source>
</evidence>
<name>A0AAD4K5T3_9MUSC</name>
<dbReference type="EMBL" id="JAJJHW010001127">
    <property type="protein sequence ID" value="KAH8376701.1"/>
    <property type="molecule type" value="Genomic_DNA"/>
</dbReference>
<dbReference type="Gene3D" id="3.40.630.30">
    <property type="match status" value="1"/>
</dbReference>
<evidence type="ECO:0000313" key="2">
    <source>
        <dbReference type="Proteomes" id="UP001200034"/>
    </source>
</evidence>
<protein>
    <submittedName>
        <fullName evidence="1">Uncharacterized protein</fullName>
    </submittedName>
</protein>
<keyword evidence="2" id="KW-1185">Reference proteome</keyword>